<protein>
    <submittedName>
        <fullName evidence="1">Uncharacterized protein</fullName>
    </submittedName>
</protein>
<dbReference type="RefSeq" id="WP_114769018.1">
    <property type="nucleotide sequence ID" value="NZ_QQBB01000002.1"/>
</dbReference>
<organism evidence="1 2">
    <name type="scientific">Microvirga subterranea</name>
    <dbReference type="NCBI Taxonomy" id="186651"/>
    <lineage>
        <taxon>Bacteria</taxon>
        <taxon>Pseudomonadati</taxon>
        <taxon>Pseudomonadota</taxon>
        <taxon>Alphaproteobacteria</taxon>
        <taxon>Hyphomicrobiales</taxon>
        <taxon>Methylobacteriaceae</taxon>
        <taxon>Microvirga</taxon>
    </lineage>
</organism>
<dbReference type="AlphaFoldDB" id="A0A370HRA3"/>
<dbReference type="EMBL" id="QQBB01000002">
    <property type="protein sequence ID" value="RDI60805.1"/>
    <property type="molecule type" value="Genomic_DNA"/>
</dbReference>
<evidence type="ECO:0000313" key="1">
    <source>
        <dbReference type="EMBL" id="RDI60805.1"/>
    </source>
</evidence>
<evidence type="ECO:0000313" key="2">
    <source>
        <dbReference type="Proteomes" id="UP000254925"/>
    </source>
</evidence>
<gene>
    <name evidence="1" type="ORF">DES45_102193</name>
</gene>
<reference evidence="1 2" key="1">
    <citation type="submission" date="2018-07" db="EMBL/GenBank/DDBJ databases">
        <title>Genomic Encyclopedia of Type Strains, Phase IV (KMG-IV): sequencing the most valuable type-strain genomes for metagenomic binning, comparative biology and taxonomic classification.</title>
        <authorList>
            <person name="Goeker M."/>
        </authorList>
    </citation>
    <scope>NUCLEOTIDE SEQUENCE [LARGE SCALE GENOMIC DNA]</scope>
    <source>
        <strain evidence="1 2">DSM 14364</strain>
    </source>
</reference>
<name>A0A370HRA3_9HYPH</name>
<dbReference type="OrthoDB" id="8019984at2"/>
<proteinExistence type="predicted"/>
<comment type="caution">
    <text evidence="1">The sequence shown here is derived from an EMBL/GenBank/DDBJ whole genome shotgun (WGS) entry which is preliminary data.</text>
</comment>
<dbReference type="Proteomes" id="UP000254925">
    <property type="component" value="Unassembled WGS sequence"/>
</dbReference>
<accession>A0A370HRA3</accession>
<keyword evidence="2" id="KW-1185">Reference proteome</keyword>
<sequence>MIWARKSASNIEWALVKQQYNQLSSSLGLPFDMLMISTPIATTGGSEVYLSLLDEGHLSLFRGFDVVAETDLPNAATLSFGHLAAFKERFGWLDEDGTLH</sequence>